<dbReference type="SUPFAM" id="SSF57701">
    <property type="entry name" value="Zn2/Cys6 DNA-binding domain"/>
    <property type="match status" value="1"/>
</dbReference>
<accession>A0A060SWC4</accession>
<evidence type="ECO:0000259" key="5">
    <source>
        <dbReference type="PROSITE" id="PS50048"/>
    </source>
</evidence>
<reference evidence="6" key="1">
    <citation type="submission" date="2014-02" db="EMBL/GenBank/DDBJ databases">
        <authorList>
            <person name="Genoscope - CEA"/>
        </authorList>
    </citation>
    <scope>NUCLEOTIDE SEQUENCE</scope>
    <source>
        <strain evidence="6">LS3</strain>
    </source>
</reference>
<dbReference type="SMART" id="SM00066">
    <property type="entry name" value="GAL4"/>
    <property type="match status" value="1"/>
</dbReference>
<dbReference type="InterPro" id="IPR007219">
    <property type="entry name" value="XnlR_reg_dom"/>
</dbReference>
<dbReference type="InterPro" id="IPR036864">
    <property type="entry name" value="Zn2-C6_fun-type_DNA-bd_sf"/>
</dbReference>
<evidence type="ECO:0000256" key="2">
    <source>
        <dbReference type="ARBA" id="ARBA00022723"/>
    </source>
</evidence>
<comment type="subcellular location">
    <subcellularLocation>
        <location evidence="1">Nucleus</location>
    </subcellularLocation>
</comment>
<evidence type="ECO:0000256" key="4">
    <source>
        <dbReference type="SAM" id="MobiDB-lite"/>
    </source>
</evidence>
<dbReference type="Gene3D" id="4.10.240.10">
    <property type="entry name" value="Zn(2)-C6 fungal-type DNA-binding domain"/>
    <property type="match status" value="1"/>
</dbReference>
<sequence length="548" mass="62986">MVSQKRSRNRKIVSCIPCHQNKRKCDKKLPCTRCMRIGKTCSYEVNTRNTTEQDSTTSPSDDSGNQYSDGNKGYLVMGESGRSKYISGGFWNQYTSVTTRLPTQDAPKSWGTLFFDLSVRVTNSVDTKVFLTSFIPPRDHGLFLLDRYEQAVYPFVPMVSPEWIRERYIKDCLETTQVDVDCCFFSLLYAICYASAATFDEDDKLPAFMPSSLRSLRQAYLVACEHSILAGGFPQDPTIGDLRACVLVQSCLVHEPSRLAPVTPVAIKVAQTMGFHRDGTNYSLPPDVTESRRRLWWQLVFLDQIEAVNRDMLTSIREDEFDTRLPQEEGFMMDTLRERYSAMIVQGQVMGALYGIRPPSPGAVDNLMKEIERVRKRAERFVKLHPEGKTDFERYSIKKMLMVPDKINLLMVPYFLKIGYYQGAESLVDTGLRYANTLCDLYRTPEFKPFAWFVRSCPPYHAVSLLIIVLHQNPYHEKADQLRQAIDDTFKYCRPQGGVGWDALDDMRERLLKENQQLEGIDWKEWEFLFPSANLELFEPNSVGINDI</sequence>
<dbReference type="PANTHER" id="PTHR31001">
    <property type="entry name" value="UNCHARACTERIZED TRANSCRIPTIONAL REGULATORY PROTEIN"/>
    <property type="match status" value="1"/>
</dbReference>
<dbReference type="Pfam" id="PF00172">
    <property type="entry name" value="Zn_clus"/>
    <property type="match status" value="1"/>
</dbReference>
<dbReference type="GO" id="GO:0008270">
    <property type="term" value="F:zinc ion binding"/>
    <property type="evidence" value="ECO:0007669"/>
    <property type="project" value="InterPro"/>
</dbReference>
<feature type="compositionally biased region" description="Polar residues" evidence="4">
    <location>
        <begin position="48"/>
        <end position="69"/>
    </location>
</feature>
<dbReference type="PROSITE" id="PS50048">
    <property type="entry name" value="ZN2_CY6_FUNGAL_2"/>
    <property type="match status" value="1"/>
</dbReference>
<dbReference type="AlphaFoldDB" id="A0A060SWC4"/>
<dbReference type="CDD" id="cd00067">
    <property type="entry name" value="GAL4"/>
    <property type="match status" value="1"/>
</dbReference>
<dbReference type="GO" id="GO:0000981">
    <property type="term" value="F:DNA-binding transcription factor activity, RNA polymerase II-specific"/>
    <property type="evidence" value="ECO:0007669"/>
    <property type="project" value="InterPro"/>
</dbReference>
<gene>
    <name evidence="6" type="ORF">GNLVRS02_ARAD1A00682g</name>
</gene>
<dbReference type="InterPro" id="IPR050613">
    <property type="entry name" value="Sec_Metabolite_Reg"/>
</dbReference>
<organism evidence="6">
    <name type="scientific">Blastobotrys adeninivorans</name>
    <name type="common">Yeast</name>
    <name type="synonym">Arxula adeninivorans</name>
    <dbReference type="NCBI Taxonomy" id="409370"/>
    <lineage>
        <taxon>Eukaryota</taxon>
        <taxon>Fungi</taxon>
        <taxon>Dikarya</taxon>
        <taxon>Ascomycota</taxon>
        <taxon>Saccharomycotina</taxon>
        <taxon>Dipodascomycetes</taxon>
        <taxon>Dipodascales</taxon>
        <taxon>Trichomonascaceae</taxon>
        <taxon>Blastobotrys</taxon>
    </lineage>
</organism>
<feature type="domain" description="Zn(2)-C6 fungal-type" evidence="5">
    <location>
        <begin position="14"/>
        <end position="43"/>
    </location>
</feature>
<dbReference type="PhylomeDB" id="A0A060SWC4"/>
<dbReference type="PANTHER" id="PTHR31001:SF85">
    <property type="entry name" value="ZN(II)2CYS6 TRANSCRIPTION FACTOR (EUROFUNG)"/>
    <property type="match status" value="1"/>
</dbReference>
<evidence type="ECO:0000256" key="1">
    <source>
        <dbReference type="ARBA" id="ARBA00004123"/>
    </source>
</evidence>
<feature type="region of interest" description="Disordered" evidence="4">
    <location>
        <begin position="48"/>
        <end position="72"/>
    </location>
</feature>
<dbReference type="CDD" id="cd12148">
    <property type="entry name" value="fungal_TF_MHR"/>
    <property type="match status" value="1"/>
</dbReference>
<dbReference type="Pfam" id="PF04082">
    <property type="entry name" value="Fungal_trans"/>
    <property type="match status" value="1"/>
</dbReference>
<keyword evidence="3" id="KW-0539">Nucleus</keyword>
<proteinExistence type="predicted"/>
<dbReference type="GO" id="GO:0005634">
    <property type="term" value="C:nucleus"/>
    <property type="evidence" value="ECO:0007669"/>
    <property type="project" value="UniProtKB-SubCell"/>
</dbReference>
<evidence type="ECO:0000313" key="6">
    <source>
        <dbReference type="EMBL" id="CDP33053.1"/>
    </source>
</evidence>
<protein>
    <submittedName>
        <fullName evidence="6">ARAD1A00682p</fullName>
    </submittedName>
</protein>
<dbReference type="InterPro" id="IPR001138">
    <property type="entry name" value="Zn2Cys6_DnaBD"/>
</dbReference>
<name>A0A060SWC4_BLAAD</name>
<evidence type="ECO:0000256" key="3">
    <source>
        <dbReference type="ARBA" id="ARBA00023242"/>
    </source>
</evidence>
<dbReference type="GO" id="GO:0003677">
    <property type="term" value="F:DNA binding"/>
    <property type="evidence" value="ECO:0007669"/>
    <property type="project" value="InterPro"/>
</dbReference>
<keyword evidence="2" id="KW-0479">Metal-binding</keyword>
<dbReference type="GO" id="GO:0006351">
    <property type="term" value="P:DNA-templated transcription"/>
    <property type="evidence" value="ECO:0007669"/>
    <property type="project" value="InterPro"/>
</dbReference>
<dbReference type="PROSITE" id="PS00463">
    <property type="entry name" value="ZN2_CY6_FUNGAL_1"/>
    <property type="match status" value="1"/>
</dbReference>
<reference evidence="6" key="2">
    <citation type="submission" date="2014-06" db="EMBL/GenBank/DDBJ databases">
        <title>The complete genome of Blastobotrys (Arxula) adeninivorans LS3 - a yeast of biotechnological interest.</title>
        <authorList>
            <person name="Kunze G."/>
            <person name="Gaillardin C."/>
            <person name="Czernicka M."/>
            <person name="Durrens P."/>
            <person name="Martin T."/>
            <person name="Boer E."/>
            <person name="Gabaldon T."/>
            <person name="Cruz J."/>
            <person name="Talla E."/>
            <person name="Marck C."/>
            <person name="Goffeau A."/>
            <person name="Barbe V."/>
            <person name="Baret P."/>
            <person name="Baronian K."/>
            <person name="Beier S."/>
            <person name="Bleykasten C."/>
            <person name="Bode R."/>
            <person name="Casaregola S."/>
            <person name="Despons L."/>
            <person name="Fairhead C."/>
            <person name="Giersberg M."/>
            <person name="Gierski P."/>
            <person name="Hahnel U."/>
            <person name="Hartmann A."/>
            <person name="Jankowska D."/>
            <person name="Jubin C."/>
            <person name="Jung P."/>
            <person name="Lafontaine I."/>
            <person name="Leh-Louis V."/>
            <person name="Lemaire M."/>
            <person name="Marcet-Houben M."/>
            <person name="Mascher M."/>
            <person name="Morel G."/>
            <person name="Richard G.-F."/>
            <person name="Riechen J."/>
            <person name="Sacerdot C."/>
            <person name="Sarkar A."/>
            <person name="Savel G."/>
            <person name="Schacherer J."/>
            <person name="Sherman D."/>
            <person name="Straub M.-L."/>
            <person name="Stein N."/>
            <person name="Thierry A."/>
            <person name="Trautwein-Schult A."/>
            <person name="Westhof E."/>
            <person name="Worch S."/>
            <person name="Dujon B."/>
            <person name="Souciet J.-L."/>
            <person name="Wincker P."/>
            <person name="Scholz U."/>
            <person name="Neuveglise N."/>
        </authorList>
    </citation>
    <scope>NUCLEOTIDE SEQUENCE</scope>
    <source>
        <strain evidence="6">LS3</strain>
    </source>
</reference>
<dbReference type="EMBL" id="HG937691">
    <property type="protein sequence ID" value="CDP33053.1"/>
    <property type="molecule type" value="Genomic_DNA"/>
</dbReference>